<dbReference type="InterPro" id="IPR051164">
    <property type="entry name" value="NmrA-like_oxidored"/>
</dbReference>
<dbReference type="SUPFAM" id="SSF51735">
    <property type="entry name" value="NAD(P)-binding Rossmann-fold domains"/>
    <property type="match status" value="1"/>
</dbReference>
<dbReference type="EMBL" id="JANLCM010000001">
    <property type="protein sequence ID" value="MCS5717999.1"/>
    <property type="molecule type" value="Genomic_DNA"/>
</dbReference>
<comment type="caution">
    <text evidence="2">The sequence shown here is derived from an EMBL/GenBank/DDBJ whole genome shotgun (WGS) entry which is preliminary data.</text>
</comment>
<dbReference type="PANTHER" id="PTHR42748:SF3">
    <property type="entry name" value="BLL4366 PROTEIN"/>
    <property type="match status" value="1"/>
</dbReference>
<name>A0ABT2GP41_9MICO</name>
<evidence type="ECO:0000313" key="3">
    <source>
        <dbReference type="Proteomes" id="UP001165584"/>
    </source>
</evidence>
<keyword evidence="1" id="KW-0521">NADP</keyword>
<dbReference type="Proteomes" id="UP001165584">
    <property type="component" value="Unassembled WGS sequence"/>
</dbReference>
<dbReference type="Gene3D" id="3.40.50.720">
    <property type="entry name" value="NAD(P)-binding Rossmann-like Domain"/>
    <property type="match status" value="1"/>
</dbReference>
<evidence type="ECO:0000256" key="1">
    <source>
        <dbReference type="ARBA" id="ARBA00022857"/>
    </source>
</evidence>
<organism evidence="2 3">
    <name type="scientific">Herbiconiux aconitum</name>
    <dbReference type="NCBI Taxonomy" id="2970913"/>
    <lineage>
        <taxon>Bacteria</taxon>
        <taxon>Bacillati</taxon>
        <taxon>Actinomycetota</taxon>
        <taxon>Actinomycetes</taxon>
        <taxon>Micrococcales</taxon>
        <taxon>Microbacteriaceae</taxon>
        <taxon>Herbiconiux</taxon>
    </lineage>
</organism>
<sequence length="255" mass="26298">MKIVVIGGTGLIGGRLVELLRQAGHETVPASPSTGVDTITGDGLADVLRGADVVVDIPNSPSFDDAPVLEFFETSTRTIVEAAAAAGVRHHVVLSIVGADRMPNIGYMRAKVAQEQIASAGPIPSSIVRATQFFEFISALAEGGADGDVVRLSSVLMQPIAAADVSAALAVVATGEPLNGVIELAGPEPLRLAELGTRVLAAQGDPRTVVVADELGYFGGSVTDESLTPGNDPRVTVQQYGPTRFADWLTSSFPA</sequence>
<dbReference type="PANTHER" id="PTHR42748">
    <property type="entry name" value="NITROGEN METABOLITE REPRESSION PROTEIN NMRA FAMILY MEMBER"/>
    <property type="match status" value="1"/>
</dbReference>
<reference evidence="2" key="1">
    <citation type="submission" date="2022-08" db="EMBL/GenBank/DDBJ databases">
        <authorList>
            <person name="Deng Y."/>
            <person name="Han X.-F."/>
            <person name="Zhang Y.-Q."/>
        </authorList>
    </citation>
    <scope>NUCLEOTIDE SEQUENCE</scope>
    <source>
        <strain evidence="2">CPCC 205763</strain>
    </source>
</reference>
<accession>A0ABT2GP41</accession>
<protein>
    <submittedName>
        <fullName evidence="2">SDR family oxidoreductase</fullName>
    </submittedName>
</protein>
<evidence type="ECO:0000313" key="2">
    <source>
        <dbReference type="EMBL" id="MCS5717999.1"/>
    </source>
</evidence>
<gene>
    <name evidence="2" type="ORF">N1027_07595</name>
</gene>
<dbReference type="RefSeq" id="WP_259506659.1">
    <property type="nucleotide sequence ID" value="NZ_JANLCM010000001.1"/>
</dbReference>
<keyword evidence="3" id="KW-1185">Reference proteome</keyword>
<proteinExistence type="predicted"/>
<dbReference type="InterPro" id="IPR036291">
    <property type="entry name" value="NAD(P)-bd_dom_sf"/>
</dbReference>